<evidence type="ECO:0000313" key="1">
    <source>
        <dbReference type="EMBL" id="KAH3836899.1"/>
    </source>
</evidence>
<accession>A0A9D4KCJ4</accession>
<sequence>MLPLSLVDHSSFKDFVHELDSRYKFPGKKTVSDIITKLYETAQSLLRLDLSRAPNVALTHDTWTLAHSFNLHSELRNGHTPLYFTGMGTTVSCSADIT</sequence>
<keyword evidence="2" id="KW-1185">Reference proteome</keyword>
<dbReference type="AlphaFoldDB" id="A0A9D4KCJ4"/>
<gene>
    <name evidence="1" type="ORF">DPMN_110275</name>
</gene>
<protein>
    <submittedName>
        <fullName evidence="1">Uncharacterized protein</fullName>
    </submittedName>
</protein>
<comment type="caution">
    <text evidence="1">The sequence shown here is derived from an EMBL/GenBank/DDBJ whole genome shotgun (WGS) entry which is preliminary data.</text>
</comment>
<organism evidence="1 2">
    <name type="scientific">Dreissena polymorpha</name>
    <name type="common">Zebra mussel</name>
    <name type="synonym">Mytilus polymorpha</name>
    <dbReference type="NCBI Taxonomy" id="45954"/>
    <lineage>
        <taxon>Eukaryota</taxon>
        <taxon>Metazoa</taxon>
        <taxon>Spiralia</taxon>
        <taxon>Lophotrochozoa</taxon>
        <taxon>Mollusca</taxon>
        <taxon>Bivalvia</taxon>
        <taxon>Autobranchia</taxon>
        <taxon>Heteroconchia</taxon>
        <taxon>Euheterodonta</taxon>
        <taxon>Imparidentia</taxon>
        <taxon>Neoheterodontei</taxon>
        <taxon>Myida</taxon>
        <taxon>Dreissenoidea</taxon>
        <taxon>Dreissenidae</taxon>
        <taxon>Dreissena</taxon>
    </lineage>
</organism>
<evidence type="ECO:0000313" key="2">
    <source>
        <dbReference type="Proteomes" id="UP000828390"/>
    </source>
</evidence>
<dbReference type="SUPFAM" id="SSF140996">
    <property type="entry name" value="Hermes dimerisation domain"/>
    <property type="match status" value="1"/>
</dbReference>
<proteinExistence type="predicted"/>
<reference evidence="1" key="1">
    <citation type="journal article" date="2019" name="bioRxiv">
        <title>The Genome of the Zebra Mussel, Dreissena polymorpha: A Resource for Invasive Species Research.</title>
        <authorList>
            <person name="McCartney M.A."/>
            <person name="Auch B."/>
            <person name="Kono T."/>
            <person name="Mallez S."/>
            <person name="Zhang Y."/>
            <person name="Obille A."/>
            <person name="Becker A."/>
            <person name="Abrahante J.E."/>
            <person name="Garbe J."/>
            <person name="Badalamenti J.P."/>
            <person name="Herman A."/>
            <person name="Mangelson H."/>
            <person name="Liachko I."/>
            <person name="Sullivan S."/>
            <person name="Sone E.D."/>
            <person name="Koren S."/>
            <person name="Silverstein K.A.T."/>
            <person name="Beckman K.B."/>
            <person name="Gohl D.M."/>
        </authorList>
    </citation>
    <scope>NUCLEOTIDE SEQUENCE</scope>
    <source>
        <strain evidence="1">Duluth1</strain>
        <tissue evidence="1">Whole animal</tissue>
    </source>
</reference>
<reference evidence="1" key="2">
    <citation type="submission" date="2020-11" db="EMBL/GenBank/DDBJ databases">
        <authorList>
            <person name="McCartney M.A."/>
            <person name="Auch B."/>
            <person name="Kono T."/>
            <person name="Mallez S."/>
            <person name="Becker A."/>
            <person name="Gohl D.M."/>
            <person name="Silverstein K.A.T."/>
            <person name="Koren S."/>
            <person name="Bechman K.B."/>
            <person name="Herman A."/>
            <person name="Abrahante J.E."/>
            <person name="Garbe J."/>
        </authorList>
    </citation>
    <scope>NUCLEOTIDE SEQUENCE</scope>
    <source>
        <strain evidence="1">Duluth1</strain>
        <tissue evidence="1">Whole animal</tissue>
    </source>
</reference>
<dbReference type="EMBL" id="JAIWYP010000004">
    <property type="protein sequence ID" value="KAH3836899.1"/>
    <property type="molecule type" value="Genomic_DNA"/>
</dbReference>
<dbReference type="Proteomes" id="UP000828390">
    <property type="component" value="Unassembled WGS sequence"/>
</dbReference>
<name>A0A9D4KCJ4_DREPO</name>